<dbReference type="InterPro" id="IPR009057">
    <property type="entry name" value="Homeodomain-like_sf"/>
</dbReference>
<dbReference type="PANTHER" id="PTHR30055">
    <property type="entry name" value="HTH-TYPE TRANSCRIPTIONAL REGULATOR RUTR"/>
    <property type="match status" value="1"/>
</dbReference>
<dbReference type="EMBL" id="JAEKMH010000003">
    <property type="protein sequence ID" value="MBJ3785998.1"/>
    <property type="molecule type" value="Genomic_DNA"/>
</dbReference>
<dbReference type="Gene3D" id="1.10.357.10">
    <property type="entry name" value="Tetracycline Repressor, domain 2"/>
    <property type="match status" value="1"/>
</dbReference>
<keyword evidence="6" id="KW-1185">Reference proteome</keyword>
<dbReference type="PROSITE" id="PS50977">
    <property type="entry name" value="HTH_TETR_2"/>
    <property type="match status" value="1"/>
</dbReference>
<dbReference type="PROSITE" id="PS01081">
    <property type="entry name" value="HTH_TETR_1"/>
    <property type="match status" value="1"/>
</dbReference>
<dbReference type="GO" id="GO:0000976">
    <property type="term" value="F:transcription cis-regulatory region binding"/>
    <property type="evidence" value="ECO:0007669"/>
    <property type="project" value="TreeGrafter"/>
</dbReference>
<feature type="region of interest" description="Disordered" evidence="3">
    <location>
        <begin position="1"/>
        <end position="24"/>
    </location>
</feature>
<evidence type="ECO:0000313" key="5">
    <source>
        <dbReference type="EMBL" id="MBJ3785998.1"/>
    </source>
</evidence>
<dbReference type="Proteomes" id="UP000602124">
    <property type="component" value="Unassembled WGS sequence"/>
</dbReference>
<name>A0A934J0F9_9HYPH</name>
<sequence length="207" mass="21904">MAQKQTAPAGAVPPRRTRNVQAGPRSQAVIEAVRTATLAELDRVGYAAMTMDGVARAAGINRTTLYRRWPSKAALLGNLLDSEIDRLEQPPLPPGLGPALDAVLAGLADNLSRREGVALARTFTAPEPELRDLARASRLRALARIRAPFEAAAASGEIAADSDIDMLAQLLFSTAVLWTLEQGLDRAAQQRLLVLVLRAAGASPVSG</sequence>
<proteinExistence type="predicted"/>
<dbReference type="SUPFAM" id="SSF46689">
    <property type="entry name" value="Homeodomain-like"/>
    <property type="match status" value="1"/>
</dbReference>
<dbReference type="Pfam" id="PF00440">
    <property type="entry name" value="TetR_N"/>
    <property type="match status" value="1"/>
</dbReference>
<dbReference type="InterPro" id="IPR036271">
    <property type="entry name" value="Tet_transcr_reg_TetR-rel_C_sf"/>
</dbReference>
<evidence type="ECO:0000256" key="3">
    <source>
        <dbReference type="SAM" id="MobiDB-lite"/>
    </source>
</evidence>
<evidence type="ECO:0000256" key="1">
    <source>
        <dbReference type="ARBA" id="ARBA00023125"/>
    </source>
</evidence>
<dbReference type="GO" id="GO:0003700">
    <property type="term" value="F:DNA-binding transcription factor activity"/>
    <property type="evidence" value="ECO:0007669"/>
    <property type="project" value="TreeGrafter"/>
</dbReference>
<evidence type="ECO:0000259" key="4">
    <source>
        <dbReference type="PROSITE" id="PS50977"/>
    </source>
</evidence>
<evidence type="ECO:0000313" key="6">
    <source>
        <dbReference type="Proteomes" id="UP000602124"/>
    </source>
</evidence>
<dbReference type="InterPro" id="IPR050109">
    <property type="entry name" value="HTH-type_TetR-like_transc_reg"/>
</dbReference>
<feature type="domain" description="HTH tetR-type" evidence="4">
    <location>
        <begin position="27"/>
        <end position="87"/>
    </location>
</feature>
<comment type="caution">
    <text evidence="5">The sequence shown here is derived from an EMBL/GenBank/DDBJ whole genome shotgun (WGS) entry which is preliminary data.</text>
</comment>
<dbReference type="InterPro" id="IPR001647">
    <property type="entry name" value="HTH_TetR"/>
</dbReference>
<evidence type="ECO:0000256" key="2">
    <source>
        <dbReference type="PROSITE-ProRule" id="PRU00335"/>
    </source>
</evidence>
<gene>
    <name evidence="5" type="ORF">JEQ47_14820</name>
</gene>
<dbReference type="InterPro" id="IPR023772">
    <property type="entry name" value="DNA-bd_HTH_TetR-type_CS"/>
</dbReference>
<dbReference type="SUPFAM" id="SSF48498">
    <property type="entry name" value="Tetracyclin repressor-like, C-terminal domain"/>
    <property type="match status" value="1"/>
</dbReference>
<dbReference type="RefSeq" id="WP_198877211.1">
    <property type="nucleotide sequence ID" value="NZ_JAEKMH010000003.1"/>
</dbReference>
<reference evidence="5" key="1">
    <citation type="submission" date="2020-12" db="EMBL/GenBank/DDBJ databases">
        <title>Devosia sp. MSA67 isolated from Mo River.</title>
        <authorList>
            <person name="Ma F."/>
            <person name="Zi Z."/>
        </authorList>
    </citation>
    <scope>NUCLEOTIDE SEQUENCE</scope>
    <source>
        <strain evidence="5">MSA67</strain>
    </source>
</reference>
<feature type="DNA-binding region" description="H-T-H motif" evidence="2">
    <location>
        <begin position="50"/>
        <end position="69"/>
    </location>
</feature>
<keyword evidence="1 2" id="KW-0238">DNA-binding</keyword>
<protein>
    <submittedName>
        <fullName evidence="5">TetR/AcrR family transcriptional regulator</fullName>
    </submittedName>
</protein>
<accession>A0A934J0F9</accession>
<dbReference type="PANTHER" id="PTHR30055:SF148">
    <property type="entry name" value="TETR-FAMILY TRANSCRIPTIONAL REGULATOR"/>
    <property type="match status" value="1"/>
</dbReference>
<dbReference type="AlphaFoldDB" id="A0A934J0F9"/>
<organism evidence="5 6">
    <name type="scientific">Devosia sediminis</name>
    <dbReference type="NCBI Taxonomy" id="2798801"/>
    <lineage>
        <taxon>Bacteria</taxon>
        <taxon>Pseudomonadati</taxon>
        <taxon>Pseudomonadota</taxon>
        <taxon>Alphaproteobacteria</taxon>
        <taxon>Hyphomicrobiales</taxon>
        <taxon>Devosiaceae</taxon>
        <taxon>Devosia</taxon>
    </lineage>
</organism>